<evidence type="ECO:0000313" key="2">
    <source>
        <dbReference type="EMBL" id="ROO28791.1"/>
    </source>
</evidence>
<comment type="caution">
    <text evidence="2">The sequence shown here is derived from an EMBL/GenBank/DDBJ whole genome shotgun (WGS) entry which is preliminary data.</text>
</comment>
<organism evidence="2 3">
    <name type="scientific">Salinisphaera japonica YTM-1</name>
    <dbReference type="NCBI Taxonomy" id="1209778"/>
    <lineage>
        <taxon>Bacteria</taxon>
        <taxon>Pseudomonadati</taxon>
        <taxon>Pseudomonadota</taxon>
        <taxon>Gammaproteobacteria</taxon>
        <taxon>Salinisphaerales</taxon>
        <taxon>Salinisphaeraceae</taxon>
        <taxon>Salinisphaera</taxon>
    </lineage>
</organism>
<accession>A0A423PTC4</accession>
<gene>
    <name evidence="2" type="ORF">SAJA_07480</name>
</gene>
<protein>
    <submittedName>
        <fullName evidence="2">Gp9, Cpp15</fullName>
    </submittedName>
</protein>
<dbReference type="Gene3D" id="3.40.50.1010">
    <property type="entry name" value="5'-nuclease"/>
    <property type="match status" value="1"/>
</dbReference>
<keyword evidence="3" id="KW-1185">Reference proteome</keyword>
<dbReference type="AlphaFoldDB" id="A0A423PTC4"/>
<proteinExistence type="predicted"/>
<evidence type="ECO:0000259" key="1">
    <source>
        <dbReference type="Pfam" id="PF01936"/>
    </source>
</evidence>
<dbReference type="CDD" id="cd18722">
    <property type="entry name" value="PIN_NicB-like"/>
    <property type="match status" value="1"/>
</dbReference>
<dbReference type="InParanoid" id="A0A423PTC4"/>
<dbReference type="Pfam" id="PF01936">
    <property type="entry name" value="NYN"/>
    <property type="match status" value="1"/>
</dbReference>
<dbReference type="RefSeq" id="WP_221180163.1">
    <property type="nucleotide sequence ID" value="NZ_AYKG01000019.1"/>
</dbReference>
<feature type="domain" description="NYN" evidence="1">
    <location>
        <begin position="161"/>
        <end position="207"/>
    </location>
</feature>
<dbReference type="GO" id="GO:0004540">
    <property type="term" value="F:RNA nuclease activity"/>
    <property type="evidence" value="ECO:0007669"/>
    <property type="project" value="InterPro"/>
</dbReference>
<dbReference type="Proteomes" id="UP000285310">
    <property type="component" value="Unassembled WGS sequence"/>
</dbReference>
<sequence>MGFFWLEGATMKTAILIDGGFFVRRYRSIKARVAPDQAITADVMARDISASAYRWIRKANPIGHKRRELYRIFFYDCAPTRYNAGPHPITGEIVRVEDTIDFGFRQDLHAKLRQQRKMALRLGEIQAKNGDWTLTPGAIKQLRRGICLEDLDRSAMYYKVKQSGVDMRIGLDIASLAQQQAVDQIILVAGDSDFVPASKMARRNGIDFILDPMWNPIKPDLNEHIDGLCSVMPNPDRAR</sequence>
<name>A0A423PTC4_9GAMM</name>
<dbReference type="InterPro" id="IPR021139">
    <property type="entry name" value="NYN"/>
</dbReference>
<reference evidence="2 3" key="1">
    <citation type="submission" date="2013-10" db="EMBL/GenBank/DDBJ databases">
        <title>Salinisphaera japonica YTM-1 Genome Sequencing.</title>
        <authorList>
            <person name="Lai Q."/>
            <person name="Li C."/>
            <person name="Shao Z."/>
        </authorList>
    </citation>
    <scope>NUCLEOTIDE SEQUENCE [LARGE SCALE GENOMIC DNA]</scope>
    <source>
        <strain evidence="2 3">YTM-1</strain>
    </source>
</reference>
<dbReference type="EMBL" id="AYKG01000019">
    <property type="protein sequence ID" value="ROO28791.1"/>
    <property type="molecule type" value="Genomic_DNA"/>
</dbReference>
<evidence type="ECO:0000313" key="3">
    <source>
        <dbReference type="Proteomes" id="UP000285310"/>
    </source>
</evidence>